<protein>
    <submittedName>
        <fullName evidence="2">DUF456 domain-containing protein</fullName>
    </submittedName>
</protein>
<gene>
    <name evidence="2" type="ORF">GCM10009547_47840</name>
</gene>
<feature type="transmembrane region" description="Helical" evidence="1">
    <location>
        <begin position="12"/>
        <end position="42"/>
    </location>
</feature>
<dbReference type="RefSeq" id="WP_344609596.1">
    <property type="nucleotide sequence ID" value="NZ_BAAAHE010000055.1"/>
</dbReference>
<proteinExistence type="predicted"/>
<organism evidence="2 3">
    <name type="scientific">Sporichthya brevicatena</name>
    <dbReference type="NCBI Taxonomy" id="171442"/>
    <lineage>
        <taxon>Bacteria</taxon>
        <taxon>Bacillati</taxon>
        <taxon>Actinomycetota</taxon>
        <taxon>Actinomycetes</taxon>
        <taxon>Sporichthyales</taxon>
        <taxon>Sporichthyaceae</taxon>
        <taxon>Sporichthya</taxon>
    </lineage>
</organism>
<accession>A0ABN1HCE7</accession>
<reference evidence="3" key="1">
    <citation type="journal article" date="2019" name="Int. J. Syst. Evol. Microbiol.">
        <title>The Global Catalogue of Microorganisms (GCM) 10K type strain sequencing project: providing services to taxonomists for standard genome sequencing and annotation.</title>
        <authorList>
            <consortium name="The Broad Institute Genomics Platform"/>
            <consortium name="The Broad Institute Genome Sequencing Center for Infectious Disease"/>
            <person name="Wu L."/>
            <person name="Ma J."/>
        </authorList>
    </citation>
    <scope>NUCLEOTIDE SEQUENCE [LARGE SCALE GENOMIC DNA]</scope>
    <source>
        <strain evidence="3">JCM 10671</strain>
    </source>
</reference>
<keyword evidence="1" id="KW-0472">Membrane</keyword>
<dbReference type="Pfam" id="PF04306">
    <property type="entry name" value="DUF456"/>
    <property type="match status" value="1"/>
</dbReference>
<comment type="caution">
    <text evidence="2">The sequence shown here is derived from an EMBL/GenBank/DDBJ whole genome shotgun (WGS) entry which is preliminary data.</text>
</comment>
<dbReference type="InterPro" id="IPR007403">
    <property type="entry name" value="DUF456"/>
</dbReference>
<dbReference type="EMBL" id="BAAAHE010000055">
    <property type="protein sequence ID" value="GAA0637875.1"/>
    <property type="molecule type" value="Genomic_DNA"/>
</dbReference>
<evidence type="ECO:0000256" key="1">
    <source>
        <dbReference type="SAM" id="Phobius"/>
    </source>
</evidence>
<keyword evidence="3" id="KW-1185">Reference proteome</keyword>
<feature type="transmembrane region" description="Helical" evidence="1">
    <location>
        <begin position="135"/>
        <end position="160"/>
    </location>
</feature>
<sequence length="162" mass="16409">MDTLALNLLVGAVILVGLIGVVLPVLPGVLLIWGAVLVWALASDGDGRWVVLALVSAVAAASQVIKFLIPGRQMQAAGIPGRTLLLGAGLGVVGFFVVPVVGALVGFVLGVYLAERSRLGAHDPAWEATRTALRGALLSIVIEFAAGVVCAGIWLVGAIATA</sequence>
<keyword evidence="1" id="KW-1133">Transmembrane helix</keyword>
<evidence type="ECO:0000313" key="3">
    <source>
        <dbReference type="Proteomes" id="UP001500957"/>
    </source>
</evidence>
<name>A0ABN1HCE7_9ACTN</name>
<feature type="transmembrane region" description="Helical" evidence="1">
    <location>
        <begin position="89"/>
        <end position="114"/>
    </location>
</feature>
<feature type="transmembrane region" description="Helical" evidence="1">
    <location>
        <begin position="49"/>
        <end position="69"/>
    </location>
</feature>
<evidence type="ECO:0000313" key="2">
    <source>
        <dbReference type="EMBL" id="GAA0637875.1"/>
    </source>
</evidence>
<dbReference type="Proteomes" id="UP001500957">
    <property type="component" value="Unassembled WGS sequence"/>
</dbReference>
<keyword evidence="1" id="KW-0812">Transmembrane</keyword>